<dbReference type="EMBL" id="JBHUDK010000008">
    <property type="protein sequence ID" value="MFD1599355.1"/>
    <property type="molecule type" value="Genomic_DNA"/>
</dbReference>
<comment type="caution">
    <text evidence="1">The sequence shown here is derived from an EMBL/GenBank/DDBJ whole genome shotgun (WGS) entry which is preliminary data.</text>
</comment>
<proteinExistence type="predicted"/>
<dbReference type="Proteomes" id="UP001597085">
    <property type="component" value="Unassembled WGS sequence"/>
</dbReference>
<accession>A0ABD6CQH7</accession>
<gene>
    <name evidence="1" type="ORF">ACFSBX_10355</name>
</gene>
<keyword evidence="2" id="KW-1185">Reference proteome</keyword>
<sequence>MQEMRIESTDERQRLWENLLEETDENAKSKALDDAARYYCRMRGDVAGYGNGKIEELLRAADDRGSLTASEIAEILDARELRVQYNTAIDLGED</sequence>
<protein>
    <submittedName>
        <fullName evidence="1">Uncharacterized protein</fullName>
    </submittedName>
</protein>
<dbReference type="AlphaFoldDB" id="A0ABD6CQH7"/>
<organism evidence="1 2">
    <name type="scientific">Halobellus rarus</name>
    <dbReference type="NCBI Taxonomy" id="1126237"/>
    <lineage>
        <taxon>Archaea</taxon>
        <taxon>Methanobacteriati</taxon>
        <taxon>Methanobacteriota</taxon>
        <taxon>Stenosarchaea group</taxon>
        <taxon>Halobacteria</taxon>
        <taxon>Halobacteriales</taxon>
        <taxon>Haloferacaceae</taxon>
        <taxon>Halobellus</taxon>
    </lineage>
</organism>
<reference evidence="1 2" key="1">
    <citation type="journal article" date="2019" name="Int. J. Syst. Evol. Microbiol.">
        <title>The Global Catalogue of Microorganisms (GCM) 10K type strain sequencing project: providing services to taxonomists for standard genome sequencing and annotation.</title>
        <authorList>
            <consortium name="The Broad Institute Genomics Platform"/>
            <consortium name="The Broad Institute Genome Sequencing Center for Infectious Disease"/>
            <person name="Wu L."/>
            <person name="Ma J."/>
        </authorList>
    </citation>
    <scope>NUCLEOTIDE SEQUENCE [LARGE SCALE GENOMIC DNA]</scope>
    <source>
        <strain evidence="1 2">CGMCC 1.12121</strain>
    </source>
</reference>
<evidence type="ECO:0000313" key="2">
    <source>
        <dbReference type="Proteomes" id="UP001597085"/>
    </source>
</evidence>
<evidence type="ECO:0000313" key="1">
    <source>
        <dbReference type="EMBL" id="MFD1599355.1"/>
    </source>
</evidence>
<name>A0ABD6CQH7_9EURY</name>